<dbReference type="AlphaFoldDB" id="A0A1I2RRZ6"/>
<dbReference type="InterPro" id="IPR016195">
    <property type="entry name" value="Pol/histidinol_Pase-like"/>
</dbReference>
<dbReference type="EC" id="2.7.7.7" evidence="1"/>
<dbReference type="Gene3D" id="1.10.150.870">
    <property type="match status" value="1"/>
</dbReference>
<dbReference type="RefSeq" id="WP_092470454.1">
    <property type="nucleotide sequence ID" value="NZ_FOOX01000004.1"/>
</dbReference>
<evidence type="ECO:0000313" key="9">
    <source>
        <dbReference type="EMBL" id="SFG41387.1"/>
    </source>
</evidence>
<organism evidence="9 10">
    <name type="scientific">Desulfotruncus arcticus DSM 17038</name>
    <dbReference type="NCBI Taxonomy" id="1121424"/>
    <lineage>
        <taxon>Bacteria</taxon>
        <taxon>Bacillati</taxon>
        <taxon>Bacillota</taxon>
        <taxon>Clostridia</taxon>
        <taxon>Eubacteriales</taxon>
        <taxon>Desulfallaceae</taxon>
        <taxon>Desulfotruncus</taxon>
    </lineage>
</organism>
<dbReference type="Pfam" id="PF07733">
    <property type="entry name" value="DNA_pol3_alpha"/>
    <property type="match status" value="1"/>
</dbReference>
<dbReference type="InterPro" id="IPR004013">
    <property type="entry name" value="PHP_dom"/>
</dbReference>
<dbReference type="Pfam" id="PF14579">
    <property type="entry name" value="HHH_6"/>
    <property type="match status" value="1"/>
</dbReference>
<evidence type="ECO:0000313" key="10">
    <source>
        <dbReference type="Proteomes" id="UP000199337"/>
    </source>
</evidence>
<dbReference type="InterPro" id="IPR003141">
    <property type="entry name" value="Pol/His_phosphatase_N"/>
</dbReference>
<reference evidence="10" key="1">
    <citation type="submission" date="2016-10" db="EMBL/GenBank/DDBJ databases">
        <authorList>
            <person name="Varghese N."/>
            <person name="Submissions S."/>
        </authorList>
    </citation>
    <scope>NUCLEOTIDE SEQUENCE [LARGE SCALE GENOMIC DNA]</scope>
    <source>
        <strain evidence="10">DSM 17038</strain>
    </source>
</reference>
<sequence length="1067" mass="119046">MTFVHLHTHSEYSFLDGACRLRELAARAGELSMPALALTDHGGLHGAIEFCQLARQAGIKPIIGCEIYLAPDFHLVLLAKNRTGYENLVQLVSRSHLERLDYKPRVDKDMLACYAGGLIALSGCLAGEIPRLLLQGQYARTREKAMEYQAIFGPGNFYLELQNHGLSREIRCNQLLRELAGETKIPLVATNDVHYLDRKDASVHELLVSIGTLPTIQAPHPLKLPNGEFYLKSAGEMRYLFREIPQAIENTLKISASCNLALPLGSLRLPFFPLPEGVTHDDYLASLCQQGLSKRYTNLTGEIRQRLERELQIIGAMKLAPYFLIVADLVDFARQKGIPVGPGRGSAGGSLVAYALGITSIDPIENQLFFERFLNPERPDLPDIDLDLCQRRRGEVLSYIHQKYGAGHVAQIGIFSTMGARGAIRDVGKALGVPQRIINLVANNLPHFSGKGGLEHALSTLPEFKTLPIHQEPWRTLIEKARSMEGRVRHRSIHPAGVVISQESLQKTVPLQLAPGGEIVTQYGPESLEALGLLKIDLLGLRNLTIIDDTLKLVAKNRGLQLTPEQIPADDPAAYRLLQNGETLACFQLESSGMRSLMKKLKPINIRDLIALLALYRPGPWDSGMVERFLKRRHGEEPVVYPHPSLEPVLIDTYGIVLFQEQVMQVANFAAGYRMGEADLLRRAVAKKSTDLQRHEQKFIQGCLNNGFSAEEARKIYTSLTRFAGYSFNKAHSTAYACISYQTAFLKANYPEEYFASLLSSQTGYYNLSVYIEEAKRRGIKILPPDINRSSAYFTVDREAVRVGLAIIKGVGEHSVREILQAKKQGAEFTSFYDFCSRVNTRVVNRRVLTNLINAGAFDSLGLNRPQLLASAEGVLKAVRAAQKTRQTGQLSFMDLGLMAKDSGIEYNLNVPDYSREEKMRLERELLSISIAEHPFARYQRMITRHKITMTGKLKGLREGNSVTVAGTVVSSRRQPTRNKDYMLILLLEDPFGQVEVILFPGTYKQYLYELNPEGILIKGKLCFEGEQPKVIAESIRSLTLLRSQESEVRSRNEGTGENIAQGSLEE</sequence>
<evidence type="ECO:0000256" key="2">
    <source>
        <dbReference type="ARBA" id="ARBA00022679"/>
    </source>
</evidence>
<feature type="region of interest" description="Disordered" evidence="7">
    <location>
        <begin position="1047"/>
        <end position="1067"/>
    </location>
</feature>
<dbReference type="OrthoDB" id="9804290at2"/>
<dbReference type="Pfam" id="PF02811">
    <property type="entry name" value="PHP"/>
    <property type="match status" value="1"/>
</dbReference>
<dbReference type="InterPro" id="IPR041931">
    <property type="entry name" value="DNA_pol3_alpha_thumb_dom"/>
</dbReference>
<dbReference type="InterPro" id="IPR011708">
    <property type="entry name" value="DNA_pol3_alpha_NTPase_dom"/>
</dbReference>
<dbReference type="GO" id="GO:0008408">
    <property type="term" value="F:3'-5' exonuclease activity"/>
    <property type="evidence" value="ECO:0007669"/>
    <property type="project" value="InterPro"/>
</dbReference>
<dbReference type="InterPro" id="IPR004805">
    <property type="entry name" value="DnaE2/DnaE/PolC"/>
</dbReference>
<evidence type="ECO:0000259" key="8">
    <source>
        <dbReference type="SMART" id="SM00481"/>
    </source>
</evidence>
<protein>
    <recommendedName>
        <fullName evidence="1">DNA-directed DNA polymerase</fullName>
        <ecNumber evidence="1">2.7.7.7</ecNumber>
    </recommendedName>
</protein>
<proteinExistence type="predicted"/>
<dbReference type="CDD" id="cd04485">
    <property type="entry name" value="DnaE_OBF"/>
    <property type="match status" value="1"/>
</dbReference>
<dbReference type="Proteomes" id="UP000199337">
    <property type="component" value="Unassembled WGS sequence"/>
</dbReference>
<dbReference type="CDD" id="cd12113">
    <property type="entry name" value="PHP_PolIIIA_DnaE3"/>
    <property type="match status" value="1"/>
</dbReference>
<dbReference type="GO" id="GO:0003887">
    <property type="term" value="F:DNA-directed DNA polymerase activity"/>
    <property type="evidence" value="ECO:0007669"/>
    <property type="project" value="UniProtKB-KW"/>
</dbReference>
<dbReference type="NCBIfam" id="NF004226">
    <property type="entry name" value="PRK05673.1"/>
    <property type="match status" value="1"/>
</dbReference>
<keyword evidence="5" id="KW-0239">DNA-directed DNA polymerase</keyword>
<comment type="catalytic activity">
    <reaction evidence="6">
        <text>DNA(n) + a 2'-deoxyribonucleoside 5'-triphosphate = DNA(n+1) + diphosphate</text>
        <dbReference type="Rhea" id="RHEA:22508"/>
        <dbReference type="Rhea" id="RHEA-COMP:17339"/>
        <dbReference type="Rhea" id="RHEA-COMP:17340"/>
        <dbReference type="ChEBI" id="CHEBI:33019"/>
        <dbReference type="ChEBI" id="CHEBI:61560"/>
        <dbReference type="ChEBI" id="CHEBI:173112"/>
        <dbReference type="EC" id="2.7.7.7"/>
    </reaction>
</comment>
<dbReference type="Gene3D" id="1.10.10.1600">
    <property type="entry name" value="Bacterial DNA polymerase III alpha subunit, thumb domain"/>
    <property type="match status" value="1"/>
</dbReference>
<gene>
    <name evidence="9" type="ORF">SAMN05660649_01622</name>
</gene>
<dbReference type="InterPro" id="IPR029460">
    <property type="entry name" value="DNAPol_HHH"/>
</dbReference>
<dbReference type="SMART" id="SM00481">
    <property type="entry name" value="POLIIIAc"/>
    <property type="match status" value="1"/>
</dbReference>
<keyword evidence="10" id="KW-1185">Reference proteome</keyword>
<dbReference type="InterPro" id="IPR040982">
    <property type="entry name" value="DNA_pol3_finger"/>
</dbReference>
<dbReference type="PANTHER" id="PTHR32294:SF0">
    <property type="entry name" value="DNA POLYMERASE III SUBUNIT ALPHA"/>
    <property type="match status" value="1"/>
</dbReference>
<keyword evidence="4" id="KW-0235">DNA replication</keyword>
<dbReference type="EMBL" id="FOOX01000004">
    <property type="protein sequence ID" value="SFG41387.1"/>
    <property type="molecule type" value="Genomic_DNA"/>
</dbReference>
<feature type="compositionally biased region" description="Polar residues" evidence="7">
    <location>
        <begin position="1056"/>
        <end position="1067"/>
    </location>
</feature>
<dbReference type="PANTHER" id="PTHR32294">
    <property type="entry name" value="DNA POLYMERASE III SUBUNIT ALPHA"/>
    <property type="match status" value="1"/>
</dbReference>
<evidence type="ECO:0000256" key="4">
    <source>
        <dbReference type="ARBA" id="ARBA00022705"/>
    </source>
</evidence>
<dbReference type="Pfam" id="PF17657">
    <property type="entry name" value="DNA_pol3_finger"/>
    <property type="match status" value="1"/>
</dbReference>
<evidence type="ECO:0000256" key="5">
    <source>
        <dbReference type="ARBA" id="ARBA00022932"/>
    </source>
</evidence>
<dbReference type="Gene3D" id="3.20.20.140">
    <property type="entry name" value="Metal-dependent hydrolases"/>
    <property type="match status" value="1"/>
</dbReference>
<evidence type="ECO:0000256" key="7">
    <source>
        <dbReference type="SAM" id="MobiDB-lite"/>
    </source>
</evidence>
<dbReference type="STRING" id="341036.SAMN05660649_01622"/>
<dbReference type="GO" id="GO:0006260">
    <property type="term" value="P:DNA replication"/>
    <property type="evidence" value="ECO:0007669"/>
    <property type="project" value="UniProtKB-KW"/>
</dbReference>
<feature type="domain" description="Polymerase/histidinol phosphatase N-terminal" evidence="8">
    <location>
        <begin position="4"/>
        <end position="71"/>
    </location>
</feature>
<dbReference type="SUPFAM" id="SSF89550">
    <property type="entry name" value="PHP domain-like"/>
    <property type="match status" value="1"/>
</dbReference>
<dbReference type="NCBIfam" id="TIGR00594">
    <property type="entry name" value="polc"/>
    <property type="match status" value="1"/>
</dbReference>
<evidence type="ECO:0000256" key="3">
    <source>
        <dbReference type="ARBA" id="ARBA00022695"/>
    </source>
</evidence>
<name>A0A1I2RRZ6_9FIRM</name>
<evidence type="ECO:0000256" key="6">
    <source>
        <dbReference type="ARBA" id="ARBA00049244"/>
    </source>
</evidence>
<accession>A0A1I2RRZ6</accession>
<keyword evidence="2" id="KW-0808">Transferase</keyword>
<evidence type="ECO:0000256" key="1">
    <source>
        <dbReference type="ARBA" id="ARBA00012417"/>
    </source>
</evidence>
<keyword evidence="3" id="KW-0548">Nucleotidyltransferase</keyword>